<dbReference type="EMBL" id="JACHJQ010000006">
    <property type="protein sequence ID" value="MBB4909792.1"/>
    <property type="molecule type" value="Genomic_DNA"/>
</dbReference>
<dbReference type="SUPFAM" id="SSF53474">
    <property type="entry name" value="alpha/beta-Hydrolases"/>
    <property type="match status" value="1"/>
</dbReference>
<keyword evidence="4" id="KW-0732">Signal</keyword>
<sequence>MKTLMIAVALAAGLMPAAGASPALQLPGPTGHHPVGTREVHLVDRDRTDPWTGQPRELMVSLSYPAARDGRRVMQFPPEIAAFYDRQAGARDGSFSGILTHSRTGARPLPGRGPVILYSPGGNQSRFLGTTLVEDLVSRGYVVVSVDHTPTGPVRFPDRYEPPKSGVDGGEAVRERVRDIGFVLDELAAFPSLDLSRVGMLGHSMGGFAAAETMVTDARVDAGVNLDGSMPPSAGQAAVRGVTRPFMLMGGGLSRGVPHNHAHSDDWGSFWAASTGWKRDVYLPEAEHMSFTDAQVLLPQLDGDHTSAIGTVGPRESLAAQRMYVAAFFDLHLRGKPTTVFDRAAHPDVRIVP</sequence>
<accession>A0A7W7VGT2</accession>
<dbReference type="Gene3D" id="3.40.50.1820">
    <property type="entry name" value="alpha/beta hydrolase"/>
    <property type="match status" value="1"/>
</dbReference>
<keyword evidence="3" id="KW-0443">Lipid metabolism</keyword>
<dbReference type="AlphaFoldDB" id="A0A7W7VGT2"/>
<comment type="caution">
    <text evidence="5">The sequence shown here is derived from an EMBL/GenBank/DDBJ whole genome shotgun (WGS) entry which is preliminary data.</text>
</comment>
<evidence type="ECO:0000313" key="5">
    <source>
        <dbReference type="EMBL" id="MBB4909792.1"/>
    </source>
</evidence>
<dbReference type="RefSeq" id="WP_184813855.1">
    <property type="nucleotide sequence ID" value="NZ_JACHJQ010000006.1"/>
</dbReference>
<feature type="signal peptide" evidence="4">
    <location>
        <begin position="1"/>
        <end position="20"/>
    </location>
</feature>
<keyword evidence="1 5" id="KW-0378">Hydrolase</keyword>
<evidence type="ECO:0000256" key="3">
    <source>
        <dbReference type="ARBA" id="ARBA00023098"/>
    </source>
</evidence>
<dbReference type="Proteomes" id="UP000520767">
    <property type="component" value="Unassembled WGS sequence"/>
</dbReference>
<dbReference type="GO" id="GO:0016042">
    <property type="term" value="P:lipid catabolic process"/>
    <property type="evidence" value="ECO:0007669"/>
    <property type="project" value="UniProtKB-KW"/>
</dbReference>
<dbReference type="PANTHER" id="PTHR10272:SF0">
    <property type="entry name" value="PLATELET-ACTIVATING FACTOR ACETYLHYDROLASE"/>
    <property type="match status" value="1"/>
</dbReference>
<name>A0A7W7VGT2_9PSEU</name>
<keyword evidence="6" id="KW-1185">Reference proteome</keyword>
<evidence type="ECO:0000256" key="1">
    <source>
        <dbReference type="ARBA" id="ARBA00022801"/>
    </source>
</evidence>
<proteinExistence type="predicted"/>
<keyword evidence="2" id="KW-0442">Lipid degradation</keyword>
<dbReference type="Pfam" id="PF03403">
    <property type="entry name" value="PAF-AH_p_II"/>
    <property type="match status" value="1"/>
</dbReference>
<gene>
    <name evidence="5" type="ORF">FHR82_006050</name>
</gene>
<dbReference type="PANTHER" id="PTHR10272">
    <property type="entry name" value="PLATELET-ACTIVATING FACTOR ACETYLHYDROLASE"/>
    <property type="match status" value="1"/>
</dbReference>
<protein>
    <submittedName>
        <fullName evidence="5">Putative dienelactone hydrolase</fullName>
    </submittedName>
</protein>
<evidence type="ECO:0000256" key="2">
    <source>
        <dbReference type="ARBA" id="ARBA00022963"/>
    </source>
</evidence>
<evidence type="ECO:0000256" key="4">
    <source>
        <dbReference type="SAM" id="SignalP"/>
    </source>
</evidence>
<dbReference type="GO" id="GO:0003847">
    <property type="term" value="F:1-alkyl-2-acetylglycerophosphocholine esterase activity"/>
    <property type="evidence" value="ECO:0007669"/>
    <property type="project" value="TreeGrafter"/>
</dbReference>
<organism evidence="5 6">
    <name type="scientific">Actinophytocola algeriensis</name>
    <dbReference type="NCBI Taxonomy" id="1768010"/>
    <lineage>
        <taxon>Bacteria</taxon>
        <taxon>Bacillati</taxon>
        <taxon>Actinomycetota</taxon>
        <taxon>Actinomycetes</taxon>
        <taxon>Pseudonocardiales</taxon>
        <taxon>Pseudonocardiaceae</taxon>
    </lineage>
</organism>
<dbReference type="InterPro" id="IPR029058">
    <property type="entry name" value="AB_hydrolase_fold"/>
</dbReference>
<reference evidence="5 6" key="1">
    <citation type="submission" date="2020-08" db="EMBL/GenBank/DDBJ databases">
        <title>Genomic Encyclopedia of Type Strains, Phase III (KMG-III): the genomes of soil and plant-associated and newly described type strains.</title>
        <authorList>
            <person name="Whitman W."/>
        </authorList>
    </citation>
    <scope>NUCLEOTIDE SEQUENCE [LARGE SCALE GENOMIC DNA]</scope>
    <source>
        <strain evidence="5 6">CECT 8960</strain>
    </source>
</reference>
<feature type="chain" id="PRO_5031037820" evidence="4">
    <location>
        <begin position="21"/>
        <end position="353"/>
    </location>
</feature>
<evidence type="ECO:0000313" key="6">
    <source>
        <dbReference type="Proteomes" id="UP000520767"/>
    </source>
</evidence>